<dbReference type="InterPro" id="IPR022385">
    <property type="entry name" value="Rhs_assc_core"/>
</dbReference>
<dbReference type="EMBL" id="CP033923">
    <property type="protein sequence ID" value="AZA93474.1"/>
    <property type="molecule type" value="Genomic_DNA"/>
</dbReference>
<evidence type="ECO:0000256" key="1">
    <source>
        <dbReference type="SAM" id="SignalP"/>
    </source>
</evidence>
<evidence type="ECO:0000313" key="3">
    <source>
        <dbReference type="EMBL" id="AZA93474.1"/>
    </source>
</evidence>
<dbReference type="Pfam" id="PF20041">
    <property type="entry name" value="DUF6443"/>
    <property type="match status" value="1"/>
</dbReference>
<dbReference type="KEGG" id="cnk:EG343_24120"/>
<name>A0AAD0YRK9_CHRNA</name>
<protein>
    <submittedName>
        <fullName evidence="3">RHS repeat-associated core domain-containing protein</fullName>
    </submittedName>
</protein>
<feature type="chain" id="PRO_5041917367" evidence="1">
    <location>
        <begin position="19"/>
        <end position="1226"/>
    </location>
</feature>
<accession>A0AAD0YRK9</accession>
<evidence type="ECO:0000259" key="2">
    <source>
        <dbReference type="Pfam" id="PF20041"/>
    </source>
</evidence>
<dbReference type="Gene3D" id="2.180.10.10">
    <property type="entry name" value="RHS repeat-associated core"/>
    <property type="match status" value="1"/>
</dbReference>
<dbReference type="NCBIfam" id="TIGR03696">
    <property type="entry name" value="Rhs_assc_core"/>
    <property type="match status" value="1"/>
</dbReference>
<reference evidence="3 4" key="1">
    <citation type="submission" date="2018-11" db="EMBL/GenBank/DDBJ databases">
        <title>Proposal to divide the Flavobacteriaceae and reorganize its genera based on Amino Acid Identity values calculated from whole genome sequences.</title>
        <authorList>
            <person name="Nicholson A.C."/>
            <person name="Gulvik C.A."/>
            <person name="Whitney A.M."/>
            <person name="Humrighouse B.W."/>
            <person name="Bell M."/>
            <person name="Holmes B."/>
            <person name="Steigerwalt A.G."/>
            <person name="Villarma A."/>
            <person name="Sheth M."/>
            <person name="Batra D."/>
            <person name="Pryor J."/>
            <person name="Bernardet J.-F."/>
            <person name="Hugo C."/>
            <person name="Kampfer P."/>
            <person name="Newman J."/>
            <person name="McQuiston J.R."/>
        </authorList>
    </citation>
    <scope>NUCLEOTIDE SEQUENCE [LARGE SCALE GENOMIC DNA]</scope>
    <source>
        <strain evidence="3 4">G0041</strain>
    </source>
</reference>
<keyword evidence="4" id="KW-1185">Reference proteome</keyword>
<organism evidence="3 4">
    <name type="scientific">Chryseobacterium nakagawai</name>
    <dbReference type="NCBI Taxonomy" id="1241982"/>
    <lineage>
        <taxon>Bacteria</taxon>
        <taxon>Pseudomonadati</taxon>
        <taxon>Bacteroidota</taxon>
        <taxon>Flavobacteriia</taxon>
        <taxon>Flavobacteriales</taxon>
        <taxon>Weeksellaceae</taxon>
        <taxon>Chryseobacterium group</taxon>
        <taxon>Chryseobacterium</taxon>
    </lineage>
</organism>
<feature type="domain" description="DUF6443" evidence="2">
    <location>
        <begin position="31"/>
        <end position="157"/>
    </location>
</feature>
<dbReference type="PANTHER" id="PTHR32305:SF15">
    <property type="entry name" value="PROTEIN RHSA-RELATED"/>
    <property type="match status" value="1"/>
</dbReference>
<sequence>MKNRILFLILLLPVLSKAQNLTQSENYIYSRTYMEAVTSEQAGAAQIQTVQYVDGLGRPVQNIAIKASPSAKDIVVPITYDSSGRPDKSYLPLPADSQNGAYLSGINGNTINTYYGVSNAYSEVAYEKSPWGRPEKQAMPGTEWQISGTHTQKMEYAINTDGQVRRFRAETVWNPSTGIYDVSLALGADDAYTSGGYYKAGTLFKSISKDGDGNEIQTFISSRGQTLLLRKINTKIGGSSENLDTYYVYSESGNIVFIIPPKAAILTISQAVLDNLCYQYKYDQYNRLVEKKIPGKGWEYMVYDKQDRVVLSQDALLAGTSNTFGKKGWLFTKYDAFDRPLYNGFFSSAASRTAMQTALNNMSANALNNERPSITPFVLNNINIYYTKEAFPTGSMTVLGINYYDEYPAGIPEKPQQIQGNNTLSAVPSNITINGLSSIRTTKAFPTASFIRNIENDRWTSSALWYDTLGRVIGTYEGNHLGGFTRTESLLDFSGKAKESYTFHSKNTDIMQVTVKDRFIYNPQNFLLRHYQQIDSKPEELLSEYTYNDLGRVTNKKTGGALQSIDYSYNIRGWLTGINAADINSLGSKFFAYKIKYNTVEGAEIPNNSYSDLKVKPKYNGSIAEVDWKTAYGSNEPLRRYGYVYDGTDRLLAGFFQAGTNPYSKEYSEILNYDLNGNITNLTRTGSAVNGIAEVMDDLKYIYLTGGNLLNNVQETGKGNLWSGYPLAMGKGSSIQYDGNGNITQHLDKGQEKIIYNFLNLPSQILTSYPTNAEKYIYSSDGSKVQMTRDVAVTDYLGAFQYTTNSSTGTQTSFVLANEEGYYDFVNSRYVYQYSDHLGNIRLSYTRVASGQPVILEENNYYPFGLKHTGYNTGDTSNNKFKYLYNGKELQGTGNLDYGWRQYMPDLGRWNGIDQLAENYHATSPYAYVMNNPLSFTDPDGRQINREERGWSFSGEDIGWAMSYFQNGGSLKALDNALESWNAGGGSFEGNNDNFWTKFEGLNLSLPPVTLTGKIGAVWALQLRNHVNAYMEQWNGQYSARFFEDRVGDQVLPPKKTALGKFWSFISPRIWTEGGLSYNVNYEGVATGIAPITGDVPLNGPGLKGLIQAEKNLASGLVEDLITVRHHTSLSGLKGIKNSGSINASRGIPYGVDVEIAPFVKATKAKFGQAGTGSYIEFSVPKNLVGPPAPGYMGGTGTAGRIVTNGAPFELTGTAPKFIRWNWLGF</sequence>
<feature type="signal peptide" evidence="1">
    <location>
        <begin position="1"/>
        <end position="18"/>
    </location>
</feature>
<evidence type="ECO:0000313" key="4">
    <source>
        <dbReference type="Proteomes" id="UP000278288"/>
    </source>
</evidence>
<dbReference type="Proteomes" id="UP000278288">
    <property type="component" value="Chromosome"/>
</dbReference>
<dbReference type="PANTHER" id="PTHR32305">
    <property type="match status" value="1"/>
</dbReference>
<dbReference type="AlphaFoldDB" id="A0AAD0YRK9"/>
<dbReference type="InterPro" id="IPR045619">
    <property type="entry name" value="DUF6443"/>
</dbReference>
<gene>
    <name evidence="3" type="ORF">EG343_24120</name>
</gene>
<keyword evidence="1" id="KW-0732">Signal</keyword>
<dbReference type="RefSeq" id="WP_123860273.1">
    <property type="nucleotide sequence ID" value="NZ_CP033923.1"/>
</dbReference>
<proteinExistence type="predicted"/>
<dbReference type="InterPro" id="IPR050708">
    <property type="entry name" value="T6SS_VgrG/RHS"/>
</dbReference>